<protein>
    <submittedName>
        <fullName evidence="7">O-antigen ligase family protein</fullName>
    </submittedName>
</protein>
<feature type="transmembrane region" description="Helical" evidence="5">
    <location>
        <begin position="124"/>
        <end position="144"/>
    </location>
</feature>
<dbReference type="GO" id="GO:0016874">
    <property type="term" value="F:ligase activity"/>
    <property type="evidence" value="ECO:0007669"/>
    <property type="project" value="UniProtKB-KW"/>
</dbReference>
<comment type="subcellular location">
    <subcellularLocation>
        <location evidence="1">Membrane</location>
        <topology evidence="1">Multi-pass membrane protein</topology>
    </subcellularLocation>
</comment>
<evidence type="ECO:0000313" key="7">
    <source>
        <dbReference type="EMBL" id="TYB33034.1"/>
    </source>
</evidence>
<feature type="transmembrane region" description="Helical" evidence="5">
    <location>
        <begin position="173"/>
        <end position="191"/>
    </location>
</feature>
<feature type="transmembrane region" description="Helical" evidence="5">
    <location>
        <begin position="198"/>
        <end position="216"/>
    </location>
</feature>
<dbReference type="EMBL" id="VSIV01000216">
    <property type="protein sequence ID" value="TYB33034.1"/>
    <property type="molecule type" value="Genomic_DNA"/>
</dbReference>
<dbReference type="AlphaFoldDB" id="A0A5D0MH37"/>
<dbReference type="Pfam" id="PF04932">
    <property type="entry name" value="Wzy_C"/>
    <property type="match status" value="1"/>
</dbReference>
<feature type="transmembrane region" description="Helical" evidence="5">
    <location>
        <begin position="12"/>
        <end position="28"/>
    </location>
</feature>
<feature type="transmembrane region" description="Helical" evidence="5">
    <location>
        <begin position="383"/>
        <end position="401"/>
    </location>
</feature>
<dbReference type="InterPro" id="IPR007016">
    <property type="entry name" value="O-antigen_ligase-rel_domated"/>
</dbReference>
<dbReference type="InterPro" id="IPR051533">
    <property type="entry name" value="WaaL-like"/>
</dbReference>
<keyword evidence="3 5" id="KW-1133">Transmembrane helix</keyword>
<organism evidence="7 8">
    <name type="scientific">Flexistipes sinusarabici</name>
    <dbReference type="NCBI Taxonomy" id="2352"/>
    <lineage>
        <taxon>Bacteria</taxon>
        <taxon>Pseudomonadati</taxon>
        <taxon>Deferribacterota</taxon>
        <taxon>Deferribacteres</taxon>
        <taxon>Deferribacterales</taxon>
        <taxon>Flexistipitaceae</taxon>
        <taxon>Flexistipes</taxon>
    </lineage>
</organism>
<feature type="transmembrane region" description="Helical" evidence="5">
    <location>
        <begin position="359"/>
        <end position="377"/>
    </location>
</feature>
<sequence>MVLKTSYFNKININFLYISGFSLFILFIPVSVSLRQLGILMLFFAVLIDYFQFKTNTRNKEPFIQIDKTILFFLFSFIFIMLINILFISYYPSRSFEVFFRILWKAFPLFFIAVRFIQRETDNVHYLSIIYVASMTIQGIDAMYQLKTGVSFISGDPGSWAGRLTGTMGDPRVTVYIAIGLFAYFVLFDIFKEKFDYFISSIITFCLFVPAVLFLILSETRSAWFGALAFIIFIIIFKRKLILPFVFTIIIIAGIFIKTIIARLNVETIASDYRWDYWTIGLKLLREKPFLGHGLGIYRQAFTKYGWIPPSPYENIGHPHNIYIQLLVNVGFIGTAIFLLFVSLIFYFGIKRYLISKDYYIILTLGACLAYLVSAFSNASFYLPWWLGVAMMMFGVSAGLSRNT</sequence>
<evidence type="ECO:0000259" key="6">
    <source>
        <dbReference type="Pfam" id="PF04932"/>
    </source>
</evidence>
<feature type="transmembrane region" description="Helical" evidence="5">
    <location>
        <begin position="245"/>
        <end position="266"/>
    </location>
</feature>
<feature type="transmembrane region" description="Helical" evidence="5">
    <location>
        <begin position="34"/>
        <end position="51"/>
    </location>
</feature>
<feature type="transmembrane region" description="Helical" evidence="5">
    <location>
        <begin position="98"/>
        <end position="117"/>
    </location>
</feature>
<proteinExistence type="predicted"/>
<evidence type="ECO:0000256" key="5">
    <source>
        <dbReference type="SAM" id="Phobius"/>
    </source>
</evidence>
<keyword evidence="2 5" id="KW-0812">Transmembrane</keyword>
<keyword evidence="4 5" id="KW-0472">Membrane</keyword>
<evidence type="ECO:0000313" key="8">
    <source>
        <dbReference type="Proteomes" id="UP000323337"/>
    </source>
</evidence>
<evidence type="ECO:0000256" key="3">
    <source>
        <dbReference type="ARBA" id="ARBA00022989"/>
    </source>
</evidence>
<dbReference type="RefSeq" id="WP_303701459.1">
    <property type="nucleotide sequence ID" value="NZ_VSIV01000216.1"/>
</dbReference>
<feature type="transmembrane region" description="Helical" evidence="5">
    <location>
        <begin position="222"/>
        <end position="238"/>
    </location>
</feature>
<feature type="transmembrane region" description="Helical" evidence="5">
    <location>
        <begin position="322"/>
        <end position="347"/>
    </location>
</feature>
<feature type="domain" description="O-antigen ligase-related" evidence="6">
    <location>
        <begin position="207"/>
        <end position="339"/>
    </location>
</feature>
<reference evidence="7 8" key="1">
    <citation type="submission" date="2019-08" db="EMBL/GenBank/DDBJ databases">
        <title>Genomic characterization of a novel candidate phylum (ARYD3) from a high temperature, high salinity tertiary oil reservoir in north central Oklahoma, USA.</title>
        <authorList>
            <person name="Youssef N.H."/>
            <person name="Yadav A."/>
            <person name="Elshahed M.S."/>
        </authorList>
    </citation>
    <scope>NUCLEOTIDE SEQUENCE [LARGE SCALE GENOMIC DNA]</scope>
    <source>
        <strain evidence="7">ARYD1</strain>
    </source>
</reference>
<evidence type="ECO:0000256" key="1">
    <source>
        <dbReference type="ARBA" id="ARBA00004141"/>
    </source>
</evidence>
<dbReference type="Proteomes" id="UP000323337">
    <property type="component" value="Unassembled WGS sequence"/>
</dbReference>
<keyword evidence="7" id="KW-0436">Ligase</keyword>
<dbReference type="PANTHER" id="PTHR37422:SF13">
    <property type="entry name" value="LIPOPOLYSACCHARIDE BIOSYNTHESIS PROTEIN PA4999-RELATED"/>
    <property type="match status" value="1"/>
</dbReference>
<accession>A0A5D0MH37</accession>
<evidence type="ECO:0000256" key="4">
    <source>
        <dbReference type="ARBA" id="ARBA00023136"/>
    </source>
</evidence>
<gene>
    <name evidence="7" type="ORF">FXF49_08430</name>
</gene>
<evidence type="ECO:0000256" key="2">
    <source>
        <dbReference type="ARBA" id="ARBA00022692"/>
    </source>
</evidence>
<feature type="transmembrane region" description="Helical" evidence="5">
    <location>
        <begin position="71"/>
        <end position="92"/>
    </location>
</feature>
<dbReference type="PANTHER" id="PTHR37422">
    <property type="entry name" value="TEICHURONIC ACID BIOSYNTHESIS PROTEIN TUAE"/>
    <property type="match status" value="1"/>
</dbReference>
<comment type="caution">
    <text evidence="7">The sequence shown here is derived from an EMBL/GenBank/DDBJ whole genome shotgun (WGS) entry which is preliminary data.</text>
</comment>
<name>A0A5D0MH37_FLESI</name>
<dbReference type="GO" id="GO:0016020">
    <property type="term" value="C:membrane"/>
    <property type="evidence" value="ECO:0007669"/>
    <property type="project" value="UniProtKB-SubCell"/>
</dbReference>